<keyword evidence="3" id="KW-1185">Reference proteome</keyword>
<sequence length="36" mass="4096">MIDLDIMSFFDILSIIGFDSISGILCVLLPTYRMIE</sequence>
<gene>
    <name evidence="2" type="ORF">KYE_00439</name>
</gene>
<organism evidence="2 3">
    <name type="scientific">Marinobacter manganoxydans MnI7-9</name>
    <dbReference type="NCBI Taxonomy" id="1094979"/>
    <lineage>
        <taxon>Bacteria</taxon>
        <taxon>Pseudomonadati</taxon>
        <taxon>Pseudomonadota</taxon>
        <taxon>Gammaproteobacteria</taxon>
        <taxon>Pseudomonadales</taxon>
        <taxon>Marinobacteraceae</taxon>
        <taxon>Marinobacter</taxon>
    </lineage>
</organism>
<keyword evidence="1" id="KW-0472">Membrane</keyword>
<feature type="transmembrane region" description="Helical" evidence="1">
    <location>
        <begin position="12"/>
        <end position="32"/>
    </location>
</feature>
<evidence type="ECO:0000313" key="2">
    <source>
        <dbReference type="EMBL" id="EHJ06502.1"/>
    </source>
</evidence>
<protein>
    <submittedName>
        <fullName evidence="2">Uncharacterized protein</fullName>
    </submittedName>
</protein>
<evidence type="ECO:0000313" key="3">
    <source>
        <dbReference type="Proteomes" id="UP000003208"/>
    </source>
</evidence>
<keyword evidence="1" id="KW-0812">Transmembrane</keyword>
<name>G6YMN7_9GAMM</name>
<proteinExistence type="predicted"/>
<dbReference type="AlphaFoldDB" id="G6YMN7"/>
<dbReference type="EMBL" id="AGTR01000002">
    <property type="protein sequence ID" value="EHJ06502.1"/>
    <property type="molecule type" value="Genomic_DNA"/>
</dbReference>
<accession>G6YMN7</accession>
<keyword evidence="1" id="KW-1133">Transmembrane helix</keyword>
<evidence type="ECO:0000256" key="1">
    <source>
        <dbReference type="SAM" id="Phobius"/>
    </source>
</evidence>
<dbReference type="Proteomes" id="UP000003208">
    <property type="component" value="Unassembled WGS sequence"/>
</dbReference>
<reference evidence="2 3" key="1">
    <citation type="journal article" date="2012" name="J. Bacteriol.">
        <title>Genome sequence of deep-sea manganese-oxidizing bacterium Marinobacter manganoxydans MnI7-9.</title>
        <authorList>
            <person name="Wang H."/>
            <person name="Li H."/>
            <person name="Shao Z."/>
            <person name="Liao S."/>
            <person name="Johnstone L."/>
            <person name="Rensing C."/>
            <person name="Wang G."/>
        </authorList>
    </citation>
    <scope>NUCLEOTIDE SEQUENCE [LARGE SCALE GENOMIC DNA]</scope>
    <source>
        <strain evidence="2 3">MnI7-9</strain>
    </source>
</reference>